<evidence type="ECO:0000313" key="37">
    <source>
        <dbReference type="EMBL" id="KKH40700.1"/>
    </source>
</evidence>
<evidence type="ECO:0000313" key="52">
    <source>
        <dbReference type="EMBL" id="KKH89554.1"/>
    </source>
</evidence>
<evidence type="ECO:0000313" key="54">
    <source>
        <dbReference type="EMBL" id="KKI03404.1"/>
    </source>
</evidence>
<evidence type="ECO:0000313" key="87">
    <source>
        <dbReference type="Proteomes" id="UP000034450"/>
    </source>
</evidence>
<evidence type="ECO:0000313" key="38">
    <source>
        <dbReference type="EMBL" id="KKH42254.1"/>
    </source>
</evidence>
<evidence type="ECO:0000313" key="108">
    <source>
        <dbReference type="Proteomes" id="UP000034944"/>
    </source>
</evidence>
<evidence type="ECO:0000313" key="101">
    <source>
        <dbReference type="Proteomes" id="UP000034817"/>
    </source>
</evidence>
<dbReference type="Proteomes" id="UP000034279">
    <property type="component" value="Unassembled WGS sequence"/>
</dbReference>
<evidence type="ECO:0000313" key="3">
    <source>
        <dbReference type="EMBL" id="KKG02940.1"/>
    </source>
</evidence>
<evidence type="ECO:0000313" key="47">
    <source>
        <dbReference type="EMBL" id="KKH75918.1"/>
    </source>
</evidence>
<evidence type="ECO:0000313" key="97">
    <source>
        <dbReference type="Proteomes" id="UP000034672"/>
    </source>
</evidence>
<dbReference type="EMBL" id="JJQO01000178">
    <property type="protein sequence ID" value="KKH63982.1"/>
    <property type="molecule type" value="Genomic_DNA"/>
</dbReference>
<dbReference type="EMBL" id="JJOS01000121">
    <property type="protein sequence ID" value="KKF99015.1"/>
    <property type="molecule type" value="Genomic_DNA"/>
</dbReference>
<evidence type="ECO:0000313" key="49">
    <source>
        <dbReference type="EMBL" id="KKH84294.1"/>
    </source>
</evidence>
<evidence type="ECO:0000313" key="12">
    <source>
        <dbReference type="EMBL" id="KKG52623.1"/>
    </source>
</evidence>
<dbReference type="EMBL" id="JJQW01000043">
    <property type="protein sequence ID" value="KKH89347.1"/>
    <property type="molecule type" value="Genomic_DNA"/>
</dbReference>
<dbReference type="Proteomes" id="UP000033885">
    <property type="component" value="Unassembled WGS sequence"/>
</dbReference>
<dbReference type="EMBL" id="JJQK01000209">
    <property type="protein sequence ID" value="KKH47599.1"/>
    <property type="molecule type" value="Genomic_DNA"/>
</dbReference>
<evidence type="ECO:0000313" key="16">
    <source>
        <dbReference type="EMBL" id="KKG72277.1"/>
    </source>
</evidence>
<evidence type="ECO:0000313" key="89">
    <source>
        <dbReference type="Proteomes" id="UP000034547"/>
    </source>
</evidence>
<evidence type="ECO:0000313" key="28">
    <source>
        <dbReference type="EMBL" id="KKH07946.1"/>
    </source>
</evidence>
<evidence type="ECO:0000313" key="74">
    <source>
        <dbReference type="Proteomes" id="UP000034188"/>
    </source>
</evidence>
<dbReference type="EMBL" id="JJRB01000008">
    <property type="protein sequence ID" value="KKI06483.1"/>
    <property type="molecule type" value="Genomic_DNA"/>
</dbReference>
<dbReference type="EMBL" id="JJPW01000090">
    <property type="protein sequence ID" value="KKG98355.1"/>
    <property type="molecule type" value="Genomic_DNA"/>
</dbReference>
<dbReference type="EMBL" id="JJPU01000202">
    <property type="protein sequence ID" value="KKG91486.1"/>
    <property type="molecule type" value="Genomic_DNA"/>
</dbReference>
<evidence type="ECO:0000313" key="7">
    <source>
        <dbReference type="EMBL" id="KKG39918.1"/>
    </source>
</evidence>
<dbReference type="EMBL" id="JJPV01000099">
    <property type="protein sequence ID" value="KKG97589.1"/>
    <property type="molecule type" value="Genomic_DNA"/>
</dbReference>
<dbReference type="EMBL" id="JJOT01000054">
    <property type="protein sequence ID" value="KKG02940.1"/>
    <property type="molecule type" value="Genomic_DNA"/>
</dbReference>
<evidence type="ECO:0000313" key="99">
    <source>
        <dbReference type="Proteomes" id="UP000034733"/>
    </source>
</evidence>
<evidence type="ECO:0000313" key="103">
    <source>
        <dbReference type="Proteomes" id="UP000034842"/>
    </source>
</evidence>
<evidence type="ECO:0000313" key="91">
    <source>
        <dbReference type="Proteomes" id="UP000034577"/>
    </source>
</evidence>
<dbReference type="EMBL" id="JJPG01000105">
    <property type="protein sequence ID" value="KKG50655.1"/>
    <property type="molecule type" value="Genomic_DNA"/>
</dbReference>
<evidence type="ECO:0000313" key="59">
    <source>
        <dbReference type="Proteomes" id="UP000033864"/>
    </source>
</evidence>
<dbReference type="Proteomes" id="UP000034668">
    <property type="component" value="Unassembled WGS sequence"/>
</dbReference>
<dbReference type="EMBL" id="JJQV01000051">
    <property type="protein sequence ID" value="KKH84294.1"/>
    <property type="molecule type" value="Genomic_DNA"/>
</dbReference>
<dbReference type="Proteomes" id="UP000034820">
    <property type="component" value="Unassembled WGS sequence"/>
</dbReference>
<dbReference type="EMBL" id="JJPN01000001">
    <property type="protein sequence ID" value="KKG75905.1"/>
    <property type="molecule type" value="Genomic_DNA"/>
</dbReference>
<dbReference type="Proteomes" id="UP000034944">
    <property type="component" value="Unassembled WGS sequence"/>
</dbReference>
<evidence type="ECO:0000313" key="13">
    <source>
        <dbReference type="EMBL" id="KKG56974.1"/>
    </source>
</evidence>
<protein>
    <submittedName>
        <fullName evidence="55">Uncharacterized protein</fullName>
    </submittedName>
</protein>
<dbReference type="Proteomes" id="UP000033814">
    <property type="component" value="Unassembled WGS sequence"/>
</dbReference>
<dbReference type="Proteomes" id="UP000034253">
    <property type="component" value="Unassembled WGS sequence"/>
</dbReference>
<evidence type="ECO:0000313" key="25">
    <source>
        <dbReference type="EMBL" id="KKG97589.1"/>
    </source>
</evidence>
<dbReference type="EMBL" id="JJPQ01000036">
    <property type="protein sequence ID" value="KKG84611.1"/>
    <property type="molecule type" value="Genomic_DNA"/>
</dbReference>
<dbReference type="EMBL" id="JJPJ01000160">
    <property type="protein sequence ID" value="KKG56974.1"/>
    <property type="molecule type" value="Genomic_DNA"/>
</dbReference>
<evidence type="ECO:0000313" key="43">
    <source>
        <dbReference type="EMBL" id="KKH63982.1"/>
    </source>
</evidence>
<dbReference type="EMBL" id="JJOU01000194">
    <property type="protein sequence ID" value="KKG09618.1"/>
    <property type="molecule type" value="Genomic_DNA"/>
</dbReference>
<dbReference type="Proteomes" id="UP000034450">
    <property type="component" value="Unassembled WGS sequence"/>
</dbReference>
<evidence type="ECO:0000313" key="88">
    <source>
        <dbReference type="Proteomes" id="UP000034468"/>
    </source>
</evidence>
<evidence type="ECO:0000313" key="30">
    <source>
        <dbReference type="EMBL" id="KKH19030.1"/>
    </source>
</evidence>
<dbReference type="Proteomes" id="UP000034151">
    <property type="component" value="Unassembled WGS sequence"/>
</dbReference>
<dbReference type="Proteomes" id="UP000034547">
    <property type="component" value="Unassembled WGS sequence"/>
</dbReference>
<evidence type="ECO:0000313" key="34">
    <source>
        <dbReference type="EMBL" id="KKH30732.1"/>
    </source>
</evidence>
<dbReference type="EMBL" id="JJQA01000033">
    <property type="protein sequence ID" value="KKH19030.1"/>
    <property type="molecule type" value="Genomic_DNA"/>
</dbReference>
<dbReference type="EMBL" id="JJQU01000086">
    <property type="protein sequence ID" value="KKH87238.1"/>
    <property type="molecule type" value="Genomic_DNA"/>
</dbReference>
<evidence type="ECO:0000313" key="73">
    <source>
        <dbReference type="Proteomes" id="UP000034152"/>
    </source>
</evidence>
<dbReference type="Proteomes" id="UP000033835">
    <property type="component" value="Unassembled WGS sequence"/>
</dbReference>
<dbReference type="Proteomes" id="UP000034074">
    <property type="component" value="Unassembled WGS sequence"/>
</dbReference>
<dbReference type="Proteomes" id="UP000034001">
    <property type="component" value="Unassembled WGS sequence"/>
</dbReference>
<dbReference type="Proteomes" id="UP000033933">
    <property type="component" value="Unassembled WGS sequence"/>
</dbReference>
<evidence type="ECO:0000313" key="10">
    <source>
        <dbReference type="EMBL" id="KKG50655.1"/>
    </source>
</evidence>
<evidence type="ECO:0000313" key="86">
    <source>
        <dbReference type="Proteomes" id="UP000034424"/>
    </source>
</evidence>
<evidence type="ECO:0000313" key="6">
    <source>
        <dbReference type="EMBL" id="KKG36234.1"/>
    </source>
</evidence>
<evidence type="ECO:0000313" key="27">
    <source>
        <dbReference type="EMBL" id="KKH04538.1"/>
    </source>
</evidence>
<dbReference type="Proteomes" id="UP000034692">
    <property type="component" value="Unassembled WGS sequence"/>
</dbReference>
<evidence type="ECO:0000313" key="95">
    <source>
        <dbReference type="Proteomes" id="UP000034667"/>
    </source>
</evidence>
<evidence type="ECO:0000313" key="109">
    <source>
        <dbReference type="Proteomes" id="UP000034950"/>
    </source>
</evidence>
<dbReference type="EMBL" id="JJQS01000092">
    <property type="protein sequence ID" value="KKH73961.1"/>
    <property type="molecule type" value="Genomic_DNA"/>
</dbReference>
<dbReference type="EMBL" id="JJPI01000100">
    <property type="protein sequence ID" value="KKG52623.1"/>
    <property type="molecule type" value="Genomic_DNA"/>
</dbReference>
<dbReference type="EMBL" id="JJPT01000149">
    <property type="protein sequence ID" value="KKG88160.1"/>
    <property type="molecule type" value="Genomic_DNA"/>
</dbReference>
<dbReference type="EMBL" id="JJPM01000217">
    <property type="protein sequence ID" value="KKG72277.1"/>
    <property type="molecule type" value="Genomic_DNA"/>
</dbReference>
<evidence type="ECO:0000313" key="2">
    <source>
        <dbReference type="EMBL" id="KKG02129.1"/>
    </source>
</evidence>
<evidence type="ECO:0000313" key="106">
    <source>
        <dbReference type="Proteomes" id="UP000034925"/>
    </source>
</evidence>
<evidence type="ECO:0000313" key="29">
    <source>
        <dbReference type="EMBL" id="KKH15155.1"/>
    </source>
</evidence>
<dbReference type="EMBL" id="JJPD01000123">
    <property type="protein sequence ID" value="KKG39918.1"/>
    <property type="molecule type" value="Genomic_DNA"/>
</dbReference>
<dbReference type="EMBL" id="JJRA01000086">
    <property type="protein sequence ID" value="KKI03404.1"/>
    <property type="molecule type" value="Genomic_DNA"/>
</dbReference>
<evidence type="ECO:0000313" key="79">
    <source>
        <dbReference type="Proteomes" id="UP000034253"/>
    </source>
</evidence>
<dbReference type="EMBL" id="JJPF01000047">
    <property type="protein sequence ID" value="KKG44259.1"/>
    <property type="molecule type" value="Genomic_DNA"/>
</dbReference>
<dbReference type="Proteomes" id="UP000034468">
    <property type="component" value="Unassembled WGS sequence"/>
</dbReference>
<evidence type="ECO:0000313" key="72">
    <source>
        <dbReference type="Proteomes" id="UP000034151"/>
    </source>
</evidence>
<dbReference type="EMBL" id="JJQC01000035">
    <property type="protein sequence ID" value="KKH23809.1"/>
    <property type="molecule type" value="Genomic_DNA"/>
</dbReference>
<evidence type="ECO:0000313" key="55">
    <source>
        <dbReference type="EMBL" id="KKI06483.1"/>
    </source>
</evidence>
<evidence type="ECO:0000313" key="33">
    <source>
        <dbReference type="EMBL" id="KKH29307.1"/>
    </source>
</evidence>
<dbReference type="Proteomes" id="UP000034672">
    <property type="component" value="Unassembled WGS sequence"/>
</dbReference>
<dbReference type="EMBL" id="JJQB01000060">
    <property type="protein sequence ID" value="KKH20708.1"/>
    <property type="molecule type" value="Genomic_DNA"/>
</dbReference>
<dbReference type="Proteomes" id="UP000300067">
    <property type="component" value="Chromosome"/>
</dbReference>
<dbReference type="EMBL" id="JJPY01000128">
    <property type="protein sequence ID" value="KKH04538.1"/>
    <property type="molecule type" value="Genomic_DNA"/>
</dbReference>
<organism evidence="55 89">
    <name type="scientific">Methanosarcina mazei</name>
    <name type="common">Methanosarcina frisia</name>
    <dbReference type="NCBI Taxonomy" id="2209"/>
    <lineage>
        <taxon>Archaea</taxon>
        <taxon>Methanobacteriati</taxon>
        <taxon>Methanobacteriota</taxon>
        <taxon>Stenosarchaea group</taxon>
        <taxon>Methanomicrobia</taxon>
        <taxon>Methanosarcinales</taxon>
        <taxon>Methanosarcinaceae</taxon>
        <taxon>Methanosarcina</taxon>
    </lineage>
</organism>
<evidence type="ECO:0000313" key="31">
    <source>
        <dbReference type="EMBL" id="KKH20708.1"/>
    </source>
</evidence>
<evidence type="ECO:0000313" key="67">
    <source>
        <dbReference type="Proteomes" id="UP000034040"/>
    </source>
</evidence>
<dbReference type="Proteomes" id="UP000034195">
    <property type="component" value="Unassembled WGS sequence"/>
</dbReference>
<evidence type="ECO:0000313" key="22">
    <source>
        <dbReference type="EMBL" id="KKG88240.1"/>
    </source>
</evidence>
<evidence type="ECO:0000313" key="110">
    <source>
        <dbReference type="Proteomes" id="UP000300067"/>
    </source>
</evidence>
<dbReference type="Proteomes" id="UP000033987">
    <property type="component" value="Unassembled WGS sequence"/>
</dbReference>
<evidence type="ECO:0000313" key="20">
    <source>
        <dbReference type="EMBL" id="KKG84611.1"/>
    </source>
</evidence>
<evidence type="ECO:0000313" key="24">
    <source>
        <dbReference type="EMBL" id="KKG91486.1"/>
    </source>
</evidence>
<dbReference type="Proteomes" id="UP000034872">
    <property type="component" value="Unassembled WGS sequence"/>
</dbReference>
<dbReference type="EMBL" id="JJPO01000057">
    <property type="protein sequence ID" value="KKG74269.1"/>
    <property type="molecule type" value="Genomic_DNA"/>
</dbReference>
<dbReference type="Proteomes" id="UP000034021">
    <property type="component" value="Unassembled WGS sequence"/>
</dbReference>
<evidence type="ECO:0000313" key="78">
    <source>
        <dbReference type="Proteomes" id="UP000034243"/>
    </source>
</evidence>
<evidence type="ECO:0000313" key="44">
    <source>
        <dbReference type="EMBL" id="KKH68369.1"/>
    </source>
</evidence>
<evidence type="ECO:0000313" key="26">
    <source>
        <dbReference type="EMBL" id="KKG98355.1"/>
    </source>
</evidence>
<dbReference type="Proteomes" id="UP000034758">
    <property type="component" value="Unassembled WGS sequence"/>
</dbReference>
<dbReference type="Proteomes" id="UP000034937">
    <property type="component" value="Unassembled WGS sequence"/>
</dbReference>
<evidence type="ECO:0000313" key="58">
    <source>
        <dbReference type="Proteomes" id="UP000033835"/>
    </source>
</evidence>
<dbReference type="EMBL" id="JJPH01000067">
    <property type="protein sequence ID" value="KKG52606.1"/>
    <property type="molecule type" value="Genomic_DNA"/>
</dbReference>
<dbReference type="AlphaFoldDB" id="A0A0F8T330"/>
<dbReference type="EMBL" id="JJQN01000108">
    <property type="protein sequence ID" value="KKH58962.1"/>
    <property type="molecule type" value="Genomic_DNA"/>
</dbReference>
<sequence>MKLFGVTYSEYGGGFTLLHSVEHEKRAFYICEASRSEGHKIKIACAPIMLLRKEKATILNVSFLNPFPGFPYG</sequence>
<evidence type="ECO:0000313" key="35">
    <source>
        <dbReference type="EMBL" id="KKH32441.1"/>
    </source>
</evidence>
<evidence type="ECO:0000313" key="81">
    <source>
        <dbReference type="Proteomes" id="UP000034279"/>
    </source>
</evidence>
<evidence type="ECO:0000313" key="61">
    <source>
        <dbReference type="Proteomes" id="UP000033885"/>
    </source>
</evidence>
<evidence type="ECO:0000313" key="41">
    <source>
        <dbReference type="EMBL" id="KKH57178.1"/>
    </source>
</evidence>
<dbReference type="Proteomes" id="UP000034424">
    <property type="component" value="Unassembled WGS sequence"/>
</dbReference>
<dbReference type="Proteomes" id="UP000034409">
    <property type="component" value="Unassembled WGS sequence"/>
</dbReference>
<dbReference type="Proteomes" id="UP000034232">
    <property type="component" value="Unassembled WGS sequence"/>
</dbReference>
<evidence type="ECO:0000313" key="98">
    <source>
        <dbReference type="Proteomes" id="UP000034692"/>
    </source>
</evidence>
<dbReference type="EMBL" id="JJPK01000114">
    <property type="protein sequence ID" value="KKG58701.1"/>
    <property type="molecule type" value="Genomic_DNA"/>
</dbReference>
<dbReference type="EMBL" id="JJPE01000036">
    <property type="protein sequence ID" value="KKG46753.1"/>
    <property type="molecule type" value="Genomic_DNA"/>
</dbReference>
<dbReference type="EMBL" id="JJPP01000013">
    <property type="protein sequence ID" value="KKG83639.1"/>
    <property type="molecule type" value="Genomic_DNA"/>
</dbReference>
<evidence type="ECO:0000313" key="50">
    <source>
        <dbReference type="EMBL" id="KKH87238.1"/>
    </source>
</evidence>
<evidence type="ECO:0000313" key="19">
    <source>
        <dbReference type="EMBL" id="KKG83639.1"/>
    </source>
</evidence>
<evidence type="ECO:0000313" key="85">
    <source>
        <dbReference type="Proteomes" id="UP000034409"/>
    </source>
</evidence>
<dbReference type="EMBL" id="JJQM01000045">
    <property type="protein sequence ID" value="KKH57178.1"/>
    <property type="molecule type" value="Genomic_DNA"/>
</dbReference>
<evidence type="ECO:0000313" key="82">
    <source>
        <dbReference type="Proteomes" id="UP000034338"/>
    </source>
</evidence>
<dbReference type="Proteomes" id="UP000034338">
    <property type="component" value="Unassembled WGS sequence"/>
</dbReference>
<evidence type="ECO:0000313" key="8">
    <source>
        <dbReference type="EMBL" id="KKG44259.1"/>
    </source>
</evidence>
<dbReference type="EMBL" id="JJQE01000044">
    <property type="protein sequence ID" value="KKH30732.1"/>
    <property type="molecule type" value="Genomic_DNA"/>
</dbReference>
<evidence type="ECO:0000313" key="75">
    <source>
        <dbReference type="Proteomes" id="UP000034195"/>
    </source>
</evidence>
<dbReference type="EMBL" id="JJQP01000001">
    <property type="protein sequence ID" value="KKH71293.1"/>
    <property type="molecule type" value="Genomic_DNA"/>
</dbReference>
<dbReference type="Proteomes" id="UP000034152">
    <property type="component" value="Unassembled WGS sequence"/>
</dbReference>
<evidence type="ECO:0000313" key="51">
    <source>
        <dbReference type="EMBL" id="KKH89347.1"/>
    </source>
</evidence>
<dbReference type="EMBL" id="JJPA01000053">
    <property type="protein sequence ID" value="KKG36234.1"/>
    <property type="molecule type" value="Genomic_DNA"/>
</dbReference>
<evidence type="ECO:0000313" key="14">
    <source>
        <dbReference type="EMBL" id="KKG58701.1"/>
    </source>
</evidence>
<evidence type="ECO:0000313" key="104">
    <source>
        <dbReference type="Proteomes" id="UP000034872"/>
    </source>
</evidence>
<evidence type="ECO:0000313" key="48">
    <source>
        <dbReference type="EMBL" id="KKH77018.1"/>
    </source>
</evidence>
<dbReference type="Proteomes" id="UP000034667">
    <property type="component" value="Unassembled WGS sequence"/>
</dbReference>
<dbReference type="Proteomes" id="UP000034921">
    <property type="component" value="Unassembled WGS sequence"/>
</dbReference>
<dbReference type="Proteomes" id="UP000034243">
    <property type="component" value="Unassembled WGS sequence"/>
</dbReference>
<evidence type="ECO:0000313" key="18">
    <source>
        <dbReference type="EMBL" id="KKG75905.1"/>
    </source>
</evidence>
<evidence type="ECO:0000313" key="76">
    <source>
        <dbReference type="Proteomes" id="UP000034227"/>
    </source>
</evidence>
<dbReference type="Proteomes" id="UP000034142">
    <property type="component" value="Unassembled WGS sequence"/>
</dbReference>
<dbReference type="EMBL" id="JJPB01000083">
    <property type="protein sequence ID" value="KKG31247.1"/>
    <property type="molecule type" value="Genomic_DNA"/>
</dbReference>
<dbReference type="EMBL" id="CP029709">
    <property type="protein sequence ID" value="QCR14743.1"/>
    <property type="molecule type" value="Genomic_DNA"/>
</dbReference>
<evidence type="ECO:0000313" key="90">
    <source>
        <dbReference type="Proteomes" id="UP000034566"/>
    </source>
</evidence>
<evidence type="ECO:0000313" key="46">
    <source>
        <dbReference type="EMBL" id="KKH73961.1"/>
    </source>
</evidence>
<dbReference type="EMBL" id="JJPZ01000001">
    <property type="protein sequence ID" value="KKH15155.1"/>
    <property type="molecule type" value="Genomic_DNA"/>
</dbReference>
<evidence type="ECO:0000313" key="62">
    <source>
        <dbReference type="Proteomes" id="UP000033889"/>
    </source>
</evidence>
<evidence type="ECO:0000313" key="71">
    <source>
        <dbReference type="Proteomes" id="UP000034142"/>
    </source>
</evidence>
<dbReference type="EMBL" id="JJQH01000063">
    <property type="protein sequence ID" value="KKH42254.1"/>
    <property type="molecule type" value="Genomic_DNA"/>
</dbReference>
<evidence type="ECO:0000313" key="9">
    <source>
        <dbReference type="EMBL" id="KKG46753.1"/>
    </source>
</evidence>
<keyword evidence="92" id="KW-1185">Reference proteome</keyword>
<evidence type="ECO:0000313" key="83">
    <source>
        <dbReference type="Proteomes" id="UP000034387"/>
    </source>
</evidence>
<dbReference type="Proteomes" id="UP000034925">
    <property type="component" value="Unassembled WGS sequence"/>
</dbReference>
<proteinExistence type="predicted"/>
<reference evidence="56 110" key="2">
    <citation type="submission" date="2018-05" db="EMBL/GenBank/DDBJ databases">
        <title>Methanosarcina gilichinskyana sp. nov., a novel methanogenic archaeon isolated from Holocene permafrost, North East Russia.</title>
        <authorList>
            <person name="Oshurkova V."/>
            <person name="Meer M."/>
            <person name="Bochkareva O."/>
            <person name="Shcherbakova V."/>
        </authorList>
    </citation>
    <scope>NUCLEOTIDE SEQUENCE [LARGE SCALE GENOMIC DNA]</scope>
    <source>
        <strain evidence="56 110">JL01</strain>
    </source>
</reference>
<evidence type="ECO:0000313" key="1">
    <source>
        <dbReference type="EMBL" id="KKF99015.1"/>
    </source>
</evidence>
<dbReference type="Proteomes" id="UP000034577">
    <property type="component" value="Unassembled WGS sequence"/>
</dbReference>
<evidence type="ECO:0000313" key="77">
    <source>
        <dbReference type="Proteomes" id="UP000034232"/>
    </source>
</evidence>
<evidence type="ECO:0000313" key="17">
    <source>
        <dbReference type="EMBL" id="KKG74269.1"/>
    </source>
</evidence>
<dbReference type="EMBL" id="JJQJ01000204">
    <property type="protein sequence ID" value="KKH44806.1"/>
    <property type="molecule type" value="Genomic_DNA"/>
</dbReference>
<dbReference type="EMBL" id="JJQQ01000057">
    <property type="protein sequence ID" value="KKH68369.1"/>
    <property type="molecule type" value="Genomic_DNA"/>
</dbReference>
<dbReference type="Proteomes" id="UP000034047">
    <property type="component" value="Unassembled WGS sequence"/>
</dbReference>
<evidence type="ECO:0000313" key="39">
    <source>
        <dbReference type="EMBL" id="KKH44806.1"/>
    </source>
</evidence>
<evidence type="ECO:0000313" key="42">
    <source>
        <dbReference type="EMBL" id="KKH58962.1"/>
    </source>
</evidence>
<evidence type="ECO:0000313" key="63">
    <source>
        <dbReference type="Proteomes" id="UP000033933"/>
    </source>
</evidence>
<name>A0A0F8T330_METMZ</name>
<evidence type="ECO:0000313" key="53">
    <source>
        <dbReference type="EMBL" id="KKH98786.1"/>
    </source>
</evidence>
<dbReference type="Proteomes" id="UP000034064">
    <property type="component" value="Unassembled WGS sequence"/>
</dbReference>
<dbReference type="Proteomes" id="UP000034817">
    <property type="component" value="Unassembled WGS sequence"/>
</dbReference>
<dbReference type="EMBL" id="JJQG01000048">
    <property type="protein sequence ID" value="KKH40700.1"/>
    <property type="molecule type" value="Genomic_DNA"/>
</dbReference>
<dbReference type="EMBL" id="JJQX01000220">
    <property type="protein sequence ID" value="KKH89554.1"/>
    <property type="molecule type" value="Genomic_DNA"/>
</dbReference>
<gene>
    <name evidence="56" type="ORF">DKM28_00540</name>
    <name evidence="2" type="ORF">DU31_18390</name>
    <name evidence="12" type="ORF">DU33_18740</name>
    <name evidence="4" type="ORF">DU34_17395</name>
    <name evidence="7" type="ORF">DU35_17035</name>
    <name evidence="11" type="ORF">DU36_15060</name>
    <name evidence="35" type="ORF">DU37_18345</name>
    <name evidence="10" type="ORF">DU38_14040</name>
    <name evidence="8" type="ORF">DU39_14320</name>
    <name evidence="3" type="ORF">DU40_17075</name>
    <name evidence="9" type="ORF">DU41_16395</name>
    <name evidence="28" type="ORF">DU42_18155</name>
    <name evidence="16" type="ORF">DU43_02810</name>
    <name evidence="30" type="ORF">DU44_15740</name>
    <name evidence="14" type="ORF">DU45_08775</name>
    <name evidence="18" type="ORF">DU46_18830</name>
    <name evidence="1" type="ORF">DU47_17795</name>
    <name evidence="31" type="ORF">DU48_16245</name>
    <name evidence="5" type="ORF">DU49_15045</name>
    <name evidence="38" type="ORF">DU50_18270</name>
    <name evidence="27" type="ORF">DU51_17370</name>
    <name evidence="6" type="ORF">DU52_19730</name>
    <name evidence="37" type="ORF">DU54_18325</name>
    <name evidence="19" type="ORF">DU55_04085</name>
    <name evidence="26" type="ORF">DU56_08845</name>
    <name evidence="22" type="ORF">DU57_11845</name>
    <name evidence="33" type="ORF">DU58_17650</name>
    <name evidence="23" type="ORF">DU59_17755</name>
    <name evidence="34" type="ORF">DU60_14765</name>
    <name evidence="20" type="ORF">DU61_17295</name>
    <name evidence="29" type="ORF">DU62_18755</name>
    <name evidence="17" type="ORF">DU63_17920</name>
    <name evidence="13" type="ORF">DU64_19480</name>
    <name evidence="32" type="ORF">DU65_17055</name>
    <name evidence="24" type="ORF">DU66_19875</name>
    <name evidence="15" type="ORF">DU67_18380</name>
    <name evidence="25" type="ORF">DU68_08725</name>
    <name evidence="21" type="ORF">DU69_17415</name>
    <name evidence="36" type="ORF">DU71_02575</name>
    <name evidence="40" type="ORF">DU72_19700</name>
    <name evidence="45" type="ORF">DU73_04185</name>
    <name evidence="42" type="ORF">DU74_06840</name>
    <name evidence="43" type="ORF">DU75_19475</name>
    <name evidence="41" type="ORF">DU76_18570</name>
    <name evidence="46" type="ORF">DU77_18490</name>
    <name evidence="47" type="ORF">DU78_02120</name>
    <name evidence="52" type="ORF">DU79_20255</name>
    <name evidence="50" type="ORF">DU80_18125</name>
    <name evidence="54" type="ORF">DU81_17895</name>
    <name evidence="49" type="ORF">DU82_18805</name>
    <name evidence="55" type="ORF">DU83_18420</name>
    <name evidence="53" type="ORF">DU84_18620</name>
    <name evidence="39" type="ORF">DU85_18670</name>
    <name evidence="48" type="ORF">DU86_17845</name>
    <name evidence="44" type="ORF">DU87_00385</name>
    <name evidence="51" type="ORF">DU88_16850</name>
</gene>
<evidence type="ECO:0000313" key="80">
    <source>
        <dbReference type="Proteomes" id="UP000034259"/>
    </source>
</evidence>
<dbReference type="Proteomes" id="UP000034842">
    <property type="component" value="Unassembled WGS sequence"/>
</dbReference>
<evidence type="ECO:0000313" key="94">
    <source>
        <dbReference type="Proteomes" id="UP000034657"/>
    </source>
</evidence>
<evidence type="ECO:0000313" key="23">
    <source>
        <dbReference type="EMBL" id="KKG88408.1"/>
    </source>
</evidence>
<dbReference type="Proteomes" id="UP000034733">
    <property type="component" value="Unassembled WGS sequence"/>
</dbReference>
<dbReference type="EMBL" id="JJPL01000110">
    <property type="protein sequence ID" value="KKG62554.1"/>
    <property type="molecule type" value="Genomic_DNA"/>
</dbReference>
<evidence type="ECO:0000313" key="11">
    <source>
        <dbReference type="EMBL" id="KKG52606.1"/>
    </source>
</evidence>
<dbReference type="Proteomes" id="UP000033889">
    <property type="component" value="Unassembled WGS sequence"/>
</dbReference>
<evidence type="ECO:0000313" key="92">
    <source>
        <dbReference type="Proteomes" id="UP000034578"/>
    </source>
</evidence>
<dbReference type="Proteomes" id="UP000034387">
    <property type="component" value="Unassembled WGS sequence"/>
</dbReference>
<evidence type="ECO:0000313" key="40">
    <source>
        <dbReference type="EMBL" id="KKH47599.1"/>
    </source>
</evidence>
<evidence type="ECO:0000313" key="107">
    <source>
        <dbReference type="Proteomes" id="UP000034937"/>
    </source>
</evidence>
<dbReference type="EMBL" id="JJPX01000125">
    <property type="protein sequence ID" value="KKH07946.1"/>
    <property type="molecule type" value="Genomic_DNA"/>
</dbReference>
<evidence type="ECO:0000313" key="21">
    <source>
        <dbReference type="EMBL" id="KKG88160.1"/>
    </source>
</evidence>
<reference evidence="57 58" key="1">
    <citation type="journal article" date="2015" name="ISME J.">
        <title>Genomic and phenotypic differentiation among Methanosarcina mazei populations from Columbia River sediment.</title>
        <authorList>
            <person name="Youngblut N.D."/>
            <person name="Wirth J.S."/>
            <person name="Henriksen J.R."/>
            <person name="Smith M."/>
            <person name="Simon H."/>
            <person name="Metcalf W.W."/>
            <person name="Whitaker R.J."/>
        </authorList>
    </citation>
    <scope>NUCLEOTIDE SEQUENCE [LARGE SCALE GENOMIC DNA]</scope>
    <source>
        <strain evidence="30 69">1.F.A.1A.3</strain>
        <strain evidence="31 99">1.F.A.1B.3</strain>
        <strain evidence="32 64">1.F.A.1B.4</strain>
        <strain evidence="33 76">1.F.A.2.8</strain>
        <strain evidence="34 105">1.F.M.0.5</strain>
        <strain evidence="35 82">1.H.A.0.1</strain>
        <strain evidence="37 100">1.H.A.1A.1</strain>
        <strain evidence="38 66">1.H.A.1A.3</strain>
        <strain evidence="36 97">1.H.A.1A.4</strain>
        <strain evidence="39 59">1.H.A.1A.6</strain>
        <strain evidence="40 80">1.H.A.2.1</strain>
        <strain evidence="41 77">1.H.A.2.3</strain>
        <strain evidence="42 87">1.H.A.2.6</strain>
        <strain evidence="43 98">1.H.A.2.7</strain>
        <strain evidence="45">1.H.A.2.8</strain>
        <strain evidence="44 63">1.H.M.0.1</strain>
        <strain evidence="48 106">1.H.M.1A.1</strain>
        <strain evidence="46 67">1.H.M.1A.2</strain>
        <strain evidence="47 103">1.H.M.1A.3</strain>
        <strain evidence="50 73">1.H.M.2.1</strain>
        <strain evidence="49 57">1.H.M.2.2</strain>
        <strain evidence="51 107">1.H.M.2.3</strain>
        <strain evidence="52 96">1.H.M.2.4</strain>
        <strain evidence="53 104">1.H.T.2.1</strain>
        <strain evidence="54 61">1.H.T.2.3</strain>
        <strain evidence="55 89">1.H.T.2.5</strain>
        <strain evidence="2 71">2.F.A.2.3</strain>
        <strain evidence="1 92">2.F.A.2.4</strain>
        <strain evidence="3 93">2.F.T.0.2</strain>
        <strain evidence="4 68">2.F.T.2.6</strain>
        <strain evidence="6 84">3.F.A.1A.1</strain>
        <strain evidence="5 60">3.F.A.1A.3</strain>
        <strain evidence="7 91">3.F.A.2.12</strain>
        <strain evidence="9 95">3.F.A.2.3</strain>
        <strain evidence="8 72">3.F.A.2.5</strain>
        <strain evidence="10 75">3.F.A.2.6</strain>
        <strain evidence="11 78">3.F.A.2.7</strain>
        <strain evidence="12 74">3.F.T.1A.1</strain>
        <strain evidence="13 81">3.F.T.1A.2</strain>
        <strain evidence="14 90">3.F.T.1A.4</strain>
        <strain evidence="15 86">3.F.T.2.1</strain>
        <strain evidence="16">3.H.A.1A.1</strain>
        <strain evidence="18 70">3.H.A.1A.2</strain>
        <strain evidence="17 65">3.H.A.2.1</strain>
        <strain evidence="19 101">3.H.A.2.4</strain>
        <strain evidence="20 62">3.H.A.2.5</strain>
        <strain evidence="22 109">3.H.A.2.6</strain>
        <strain evidence="23 85">3.H.A.2.8</strain>
        <strain evidence="21 94">3.H.M.1A.1</strain>
        <strain evidence="24 88">3.H.M.1B.1</strain>
        <strain evidence="25 58">3.H.M.1B.2</strain>
        <strain evidence="26 79">3.H.M.1B.5</strain>
        <strain evidence="28 83">3.H.M.2.7</strain>
        <strain evidence="27 102">3.H.T.1A.1</strain>
        <strain evidence="29 108">3.H.T.1A.2</strain>
    </source>
</reference>
<dbReference type="EMBL" id="JJQD01000082">
    <property type="protein sequence ID" value="KKH29307.1"/>
    <property type="molecule type" value="Genomic_DNA"/>
</dbReference>
<evidence type="ECO:0000313" key="4">
    <source>
        <dbReference type="EMBL" id="KKG09618.1"/>
    </source>
</evidence>
<dbReference type="EMBL" id="JJPS01000147">
    <property type="protein sequence ID" value="KKG88408.1"/>
    <property type="molecule type" value="Genomic_DNA"/>
</dbReference>
<evidence type="ECO:0000313" key="70">
    <source>
        <dbReference type="Proteomes" id="UP000034074"/>
    </source>
</evidence>
<dbReference type="Proteomes" id="UP000034597">
    <property type="component" value="Unassembled WGS sequence"/>
</dbReference>
<dbReference type="Proteomes" id="UP000034188">
    <property type="component" value="Unassembled WGS sequence"/>
</dbReference>
<dbReference type="Proteomes" id="UP000033878">
    <property type="component" value="Unassembled WGS sequence"/>
</dbReference>
<dbReference type="EMBL" id="JJQF01000049">
    <property type="protein sequence ID" value="KKH32441.1"/>
    <property type="molecule type" value="Genomic_DNA"/>
</dbReference>
<evidence type="ECO:0000313" key="32">
    <source>
        <dbReference type="EMBL" id="KKH23809.1"/>
    </source>
</evidence>
<dbReference type="Proteomes" id="UP000034399">
    <property type="component" value="Unassembled WGS sequence"/>
</dbReference>
<dbReference type="Proteomes" id="UP000034566">
    <property type="component" value="Unassembled WGS sequence"/>
</dbReference>
<evidence type="ECO:0000313" key="69">
    <source>
        <dbReference type="Proteomes" id="UP000034064"/>
    </source>
</evidence>
<evidence type="ECO:0000313" key="105">
    <source>
        <dbReference type="Proteomes" id="UP000034921"/>
    </source>
</evidence>
<evidence type="ECO:0000313" key="15">
    <source>
        <dbReference type="EMBL" id="KKG62554.1"/>
    </source>
</evidence>
<evidence type="ECO:0000313" key="65">
    <source>
        <dbReference type="Proteomes" id="UP000034001"/>
    </source>
</evidence>
<dbReference type="EMBL" id="JJQZ01000029">
    <property type="protein sequence ID" value="KKH98786.1"/>
    <property type="molecule type" value="Genomic_DNA"/>
</dbReference>
<dbReference type="EMBL" id="JJQT01000174">
    <property type="protein sequence ID" value="KKH75918.1"/>
    <property type="molecule type" value="Genomic_DNA"/>
</dbReference>
<dbReference type="EMBL" id="JJQR01000048">
    <property type="protein sequence ID" value="KKH77018.1"/>
    <property type="molecule type" value="Genomic_DNA"/>
</dbReference>
<evidence type="ECO:0000313" key="93">
    <source>
        <dbReference type="Proteomes" id="UP000034597"/>
    </source>
</evidence>
<dbReference type="PATRIC" id="fig|2209.39.peg.3124"/>
<evidence type="ECO:0000313" key="66">
    <source>
        <dbReference type="Proteomes" id="UP000034021"/>
    </source>
</evidence>
<dbReference type="Proteomes" id="UP000034657">
    <property type="component" value="Unassembled WGS sequence"/>
</dbReference>
<evidence type="ECO:0000313" key="64">
    <source>
        <dbReference type="Proteomes" id="UP000033987"/>
    </source>
</evidence>
<accession>A0A0F8T330</accession>
<dbReference type="EMBL" id="JJOR01000114">
    <property type="protein sequence ID" value="KKG02129.1"/>
    <property type="molecule type" value="Genomic_DNA"/>
</dbReference>
<dbReference type="EMBL" id="JJPR01000053">
    <property type="protein sequence ID" value="KKG88240.1"/>
    <property type="molecule type" value="Genomic_DNA"/>
</dbReference>
<evidence type="ECO:0000313" key="60">
    <source>
        <dbReference type="Proteomes" id="UP000033878"/>
    </source>
</evidence>
<evidence type="ECO:0000313" key="96">
    <source>
        <dbReference type="Proteomes" id="UP000034668"/>
    </source>
</evidence>
<evidence type="ECO:0000313" key="68">
    <source>
        <dbReference type="Proteomes" id="UP000034047"/>
    </source>
</evidence>
<dbReference type="Proteomes" id="UP000034950">
    <property type="component" value="Unassembled WGS sequence"/>
</dbReference>
<dbReference type="Proteomes" id="UP000033864">
    <property type="component" value="Unassembled WGS sequence"/>
</dbReference>
<dbReference type="Proteomes" id="UP000034227">
    <property type="component" value="Unassembled WGS sequence"/>
</dbReference>
<evidence type="ECO:0000313" key="36">
    <source>
        <dbReference type="EMBL" id="KKH36410.1"/>
    </source>
</evidence>
<dbReference type="EMBL" id="JJQI01000109">
    <property type="protein sequence ID" value="KKH36410.1"/>
    <property type="molecule type" value="Genomic_DNA"/>
</dbReference>
<dbReference type="Proteomes" id="UP000034040">
    <property type="component" value="Unassembled WGS sequence"/>
</dbReference>
<evidence type="ECO:0000313" key="57">
    <source>
        <dbReference type="Proteomes" id="UP000033814"/>
    </source>
</evidence>
<evidence type="ECO:0000313" key="84">
    <source>
        <dbReference type="Proteomes" id="UP000034399"/>
    </source>
</evidence>
<dbReference type="Proteomes" id="UP000034578">
    <property type="component" value="Unassembled WGS sequence"/>
</dbReference>
<evidence type="ECO:0000313" key="45">
    <source>
        <dbReference type="EMBL" id="KKH71293.1"/>
    </source>
</evidence>
<evidence type="ECO:0000313" key="102">
    <source>
        <dbReference type="Proteomes" id="UP000034820"/>
    </source>
</evidence>
<dbReference type="Proteomes" id="UP000034259">
    <property type="component" value="Unassembled WGS sequence"/>
</dbReference>
<evidence type="ECO:0000313" key="100">
    <source>
        <dbReference type="Proteomes" id="UP000034758"/>
    </source>
</evidence>
<evidence type="ECO:0000313" key="5">
    <source>
        <dbReference type="EMBL" id="KKG31247.1"/>
    </source>
</evidence>
<evidence type="ECO:0000313" key="56">
    <source>
        <dbReference type="EMBL" id="QCR14743.1"/>
    </source>
</evidence>